<evidence type="ECO:0000256" key="4">
    <source>
        <dbReference type="ARBA" id="ARBA00022989"/>
    </source>
</evidence>
<dbReference type="AlphaFoldDB" id="A0A662DF46"/>
<feature type="transmembrane region" description="Helical" evidence="6">
    <location>
        <begin position="20"/>
        <end position="39"/>
    </location>
</feature>
<evidence type="ECO:0000256" key="5">
    <source>
        <dbReference type="ARBA" id="ARBA00023136"/>
    </source>
</evidence>
<evidence type="ECO:0000313" key="7">
    <source>
        <dbReference type="EMBL" id="RLE12819.1"/>
    </source>
</evidence>
<protein>
    <recommendedName>
        <fullName evidence="9">Flagellar protein</fullName>
    </recommendedName>
</protein>
<reference evidence="7 8" key="1">
    <citation type="submission" date="2018-06" db="EMBL/GenBank/DDBJ databases">
        <title>Extensive metabolic versatility and redundancy in microbially diverse, dynamic hydrothermal sediments.</title>
        <authorList>
            <person name="Dombrowski N."/>
            <person name="Teske A."/>
            <person name="Baker B.J."/>
        </authorList>
    </citation>
    <scope>NUCLEOTIDE SEQUENCE [LARGE SCALE GENOMIC DNA]</scope>
    <source>
        <strain evidence="7">B3_G15</strain>
    </source>
</reference>
<dbReference type="EMBL" id="QMQA01000136">
    <property type="protein sequence ID" value="RLE12819.1"/>
    <property type="molecule type" value="Genomic_DNA"/>
</dbReference>
<comment type="subcellular location">
    <subcellularLocation>
        <location evidence="1">Cell membrane</location>
    </subcellularLocation>
</comment>
<proteinExistence type="predicted"/>
<evidence type="ECO:0000313" key="8">
    <source>
        <dbReference type="Proteomes" id="UP000280417"/>
    </source>
</evidence>
<evidence type="ECO:0000256" key="1">
    <source>
        <dbReference type="ARBA" id="ARBA00004236"/>
    </source>
</evidence>
<keyword evidence="2" id="KW-1003">Cell membrane</keyword>
<dbReference type="GO" id="GO:0044781">
    <property type="term" value="P:bacterial-type flagellum organization"/>
    <property type="evidence" value="ECO:0007669"/>
    <property type="project" value="InterPro"/>
</dbReference>
<evidence type="ECO:0008006" key="9">
    <source>
        <dbReference type="Google" id="ProtNLM"/>
    </source>
</evidence>
<evidence type="ECO:0000256" key="6">
    <source>
        <dbReference type="SAM" id="Phobius"/>
    </source>
</evidence>
<dbReference type="Proteomes" id="UP000280417">
    <property type="component" value="Unassembled WGS sequence"/>
</dbReference>
<accession>A0A662DF46</accession>
<evidence type="ECO:0000256" key="3">
    <source>
        <dbReference type="ARBA" id="ARBA00022692"/>
    </source>
</evidence>
<keyword evidence="4 6" id="KW-1133">Transmembrane helix</keyword>
<name>A0A662DF46_UNCAE</name>
<organism evidence="7 8">
    <name type="scientific">Aerophobetes bacterium</name>
    <dbReference type="NCBI Taxonomy" id="2030807"/>
    <lineage>
        <taxon>Bacteria</taxon>
        <taxon>Candidatus Aerophobota</taxon>
    </lineage>
</organism>
<dbReference type="Pfam" id="PF04347">
    <property type="entry name" value="FliO"/>
    <property type="match status" value="1"/>
</dbReference>
<gene>
    <name evidence="7" type="ORF">DRJ04_05455</name>
</gene>
<comment type="caution">
    <text evidence="7">The sequence shown here is derived from an EMBL/GenBank/DDBJ whole genome shotgun (WGS) entry which is preliminary data.</text>
</comment>
<dbReference type="GO" id="GO:0016020">
    <property type="term" value="C:membrane"/>
    <property type="evidence" value="ECO:0007669"/>
    <property type="project" value="InterPro"/>
</dbReference>
<evidence type="ECO:0000256" key="2">
    <source>
        <dbReference type="ARBA" id="ARBA00022475"/>
    </source>
</evidence>
<keyword evidence="5 6" id="KW-0472">Membrane</keyword>
<dbReference type="InterPro" id="IPR022781">
    <property type="entry name" value="Flagellar_biosynth_FliO"/>
</dbReference>
<sequence length="140" mass="15470">MNKETPMNGTPSLFTSSIRTLFSLVAVIGAIYFFMHILLKLSSGRGRFFSGRKGLIEVIGKLNLSPKKSIYLVRVGKKILVVGVNGGIYLLLTIEDEQMVKSLELEAENSSSGGFSRLLRNILFSTKTNAPFFPRPKKGE</sequence>
<keyword evidence="3 6" id="KW-0812">Transmembrane</keyword>